<dbReference type="InterPro" id="IPR036412">
    <property type="entry name" value="HAD-like_sf"/>
</dbReference>
<evidence type="ECO:0000313" key="2">
    <source>
        <dbReference type="Proteomes" id="UP000000814"/>
    </source>
</evidence>
<dbReference type="InterPro" id="IPR023214">
    <property type="entry name" value="HAD_sf"/>
</dbReference>
<dbReference type="PIR" id="F97076">
    <property type="entry name" value="F97076"/>
</dbReference>
<dbReference type="SUPFAM" id="SSF56784">
    <property type="entry name" value="HAD-like"/>
    <property type="match status" value="1"/>
</dbReference>
<dbReference type="Gene3D" id="3.90.1070.10">
    <property type="match status" value="1"/>
</dbReference>
<organism evidence="1 2">
    <name type="scientific">Clostridium acetobutylicum (strain ATCC 824 / DSM 792 / JCM 1419 / IAM 19013 / LMG 5710 / NBRC 13948 / NRRL B-527 / VKM B-1787 / 2291 / W)</name>
    <dbReference type="NCBI Taxonomy" id="272562"/>
    <lineage>
        <taxon>Bacteria</taxon>
        <taxon>Bacillati</taxon>
        <taxon>Bacillota</taxon>
        <taxon>Clostridia</taxon>
        <taxon>Eubacteriales</taxon>
        <taxon>Clostridiaceae</taxon>
        <taxon>Clostridium</taxon>
    </lineage>
</organism>
<dbReference type="AlphaFoldDB" id="Q97J53"/>
<dbReference type="HOGENOM" id="CLU_1127530_0_0_9"/>
<sequence length="246" mass="28603">MYEGLLIDIDYLLNVVKELKINFDKKIKTLNLLIERNIPIVLYTENNKEYVDTIMKYLKIKEPAIIVEGAQIYSPFDLSYEAVFPLSINTVCKLGNWAMDRKMDMSISTDKKVIDYSEWLKELRQVNYKNAGDKLPSAVKVDICMKNDDKRIELLNFIGKNNLECYAHMYLNHVACINSIVDKGNTLKYLANKKKWDIKKFAMIGDYSKDTSIFDEVGFLMSISDFTKDFEKNFDKTLKSDMMSIV</sequence>
<accession>Q97J53</accession>
<dbReference type="PATRIC" id="fig|272562.8.peg.1638"/>
<dbReference type="DNASU" id="1117616"/>
<name>Q97J53_CLOAB</name>
<dbReference type="EMBL" id="AE001437">
    <property type="protein sequence ID" value="AAK79401.1"/>
    <property type="molecule type" value="Genomic_DNA"/>
</dbReference>
<proteinExistence type="predicted"/>
<dbReference type="Pfam" id="PF08282">
    <property type="entry name" value="Hydrolase_3"/>
    <property type="match status" value="1"/>
</dbReference>
<dbReference type="OrthoDB" id="1932105at2"/>
<dbReference type="Proteomes" id="UP000000814">
    <property type="component" value="Chromosome"/>
</dbReference>
<dbReference type="SMR" id="Q97J53"/>
<dbReference type="GeneID" id="44997939"/>
<dbReference type="Gene3D" id="3.40.50.1000">
    <property type="entry name" value="HAD superfamily/HAD-like"/>
    <property type="match status" value="1"/>
</dbReference>
<dbReference type="STRING" id="272562.CA_C1433"/>
<gene>
    <name evidence="1" type="ordered locus">CA_C1433</name>
</gene>
<dbReference type="RefSeq" id="WP_010964742.1">
    <property type="nucleotide sequence ID" value="NC_003030.1"/>
</dbReference>
<keyword evidence="2" id="KW-1185">Reference proteome</keyword>
<dbReference type="KEGG" id="cac:CA_C1433"/>
<dbReference type="eggNOG" id="COG0561">
    <property type="taxonomic scope" value="Bacteria"/>
</dbReference>
<reference evidence="1 2" key="1">
    <citation type="journal article" date="2001" name="J. Bacteriol.">
        <title>Genome sequence and comparative analysis of the solvent-producing bacterium Clostridium acetobutylicum.</title>
        <authorList>
            <person name="Nolling J."/>
            <person name="Breton G."/>
            <person name="Omelchenko M.V."/>
            <person name="Makarova K.S."/>
            <person name="Zeng Q."/>
            <person name="Gibson R."/>
            <person name="Lee H.M."/>
            <person name="Dubois J."/>
            <person name="Qiu D."/>
            <person name="Hitti J."/>
            <person name="Wolf Y.I."/>
            <person name="Tatusov R.L."/>
            <person name="Sabathe F."/>
            <person name="Doucette-Stamm L."/>
            <person name="Soucaille P."/>
            <person name="Daly M.J."/>
            <person name="Bennett G.N."/>
            <person name="Koonin E.V."/>
            <person name="Smith D.R."/>
        </authorList>
    </citation>
    <scope>NUCLEOTIDE SEQUENCE [LARGE SCALE GENOMIC DNA]</scope>
    <source>
        <strain evidence="2">ATCC 824 / DSM 792 / JCM 1419 / LMG 5710 / VKM B-1787</strain>
    </source>
</reference>
<evidence type="ECO:0000313" key="1">
    <source>
        <dbReference type="EMBL" id="AAK79401.1"/>
    </source>
</evidence>
<protein>
    <submittedName>
        <fullName evidence="1">Uncharacterized protein</fullName>
    </submittedName>
</protein>